<dbReference type="EMBL" id="CM001485">
    <property type="protein sequence ID" value="EIF01238.1"/>
    <property type="molecule type" value="Genomic_DNA"/>
</dbReference>
<dbReference type="HOGENOM" id="CLU_826074_0_0_11"/>
<sequence>MSSATIPEMPTQRLLSGLYVPADLGESTAPIDVVDQPQPDPVPSSVPDPATEQPRPEPDLVSAAPVEVFRPETPTPAPEPVATSTTTPPPTRPAPQPKPEPQPLKPPSAPIFWGSRALEAVYWIAILTGAIGQVIFFGGLFDLGWPGYVAAGIIATTAETIMISAGDTALKFFTNGVPGRRWWIFLAVSIVAACTAAALNVTHWVDKNVSMAVLFGGIAMLGYILHVTDGFVRAIAYREAKAAYEAEVQRREAEAAKAAAPPRTTALLRPAASKSTKTKTKTSSKRKAGKPRLTPEQAKAWSEENRKPGPSAVINHFKAQGYDTPSVATMRRWLNS</sequence>
<gene>
    <name evidence="3" type="ORF">SacglDRAFT_00024</name>
</gene>
<feature type="transmembrane region" description="Helical" evidence="2">
    <location>
        <begin position="211"/>
        <end position="232"/>
    </location>
</feature>
<evidence type="ECO:0000313" key="3">
    <source>
        <dbReference type="EMBL" id="EIF01238.1"/>
    </source>
</evidence>
<feature type="transmembrane region" description="Helical" evidence="2">
    <location>
        <begin position="147"/>
        <end position="170"/>
    </location>
</feature>
<feature type="compositionally biased region" description="Low complexity" evidence="1">
    <location>
        <begin position="256"/>
        <end position="275"/>
    </location>
</feature>
<keyword evidence="2" id="KW-0812">Transmembrane</keyword>
<feature type="region of interest" description="Disordered" evidence="1">
    <location>
        <begin position="27"/>
        <end position="108"/>
    </location>
</feature>
<evidence type="ECO:0000256" key="1">
    <source>
        <dbReference type="SAM" id="MobiDB-lite"/>
    </source>
</evidence>
<keyword evidence="3" id="KW-0614">Plasmid</keyword>
<feature type="transmembrane region" description="Helical" evidence="2">
    <location>
        <begin position="182"/>
        <end position="205"/>
    </location>
</feature>
<proteinExistence type="predicted"/>
<dbReference type="PRINTS" id="PR01217">
    <property type="entry name" value="PRICHEXTENSN"/>
</dbReference>
<reference evidence="4" key="2">
    <citation type="submission" date="2012-01" db="EMBL/GenBank/DDBJ databases">
        <title>Noncontiguous Finished sequence of chromosome of Saccharomonospora glauca K62.</title>
        <authorList>
            <consortium name="US DOE Joint Genome Institute"/>
            <person name="Lucas S."/>
            <person name="Han J."/>
            <person name="Lapidus A."/>
            <person name="Cheng J.-F."/>
            <person name="Goodwin L."/>
            <person name="Pitluck S."/>
            <person name="Peters L."/>
            <person name="Mikhailova N."/>
            <person name="Held B."/>
            <person name="Detter J.C."/>
            <person name="Han C."/>
            <person name="Tapia R."/>
            <person name="Land M."/>
            <person name="Hauser L."/>
            <person name="Kyrpides N."/>
            <person name="Ivanova N."/>
            <person name="Pagani I."/>
            <person name="Brambilla E.-M."/>
            <person name="Klenk H.-P."/>
            <person name="Woyke T."/>
        </authorList>
    </citation>
    <scope>NUCLEOTIDE SEQUENCE [LARGE SCALE GENOMIC DNA]</scope>
    <source>
        <strain evidence="4">K62</strain>
        <plasmid evidence="4">pSACGL01</plasmid>
    </source>
</reference>
<keyword evidence="4" id="KW-1185">Reference proteome</keyword>
<evidence type="ECO:0000256" key="2">
    <source>
        <dbReference type="SAM" id="Phobius"/>
    </source>
</evidence>
<feature type="region of interest" description="Disordered" evidence="1">
    <location>
        <begin position="255"/>
        <end position="312"/>
    </location>
</feature>
<organism evidence="3 4">
    <name type="scientific">Saccharomonospora glauca K62</name>
    <dbReference type="NCBI Taxonomy" id="928724"/>
    <lineage>
        <taxon>Bacteria</taxon>
        <taxon>Bacillati</taxon>
        <taxon>Actinomycetota</taxon>
        <taxon>Actinomycetes</taxon>
        <taxon>Pseudonocardiales</taxon>
        <taxon>Pseudonocardiaceae</taxon>
        <taxon>Saccharomonospora</taxon>
    </lineage>
</organism>
<name>I1D8G3_9PSEU</name>
<dbReference type="RefSeq" id="WP_005467156.1">
    <property type="nucleotide sequence ID" value="NZ_CM001485.1"/>
</dbReference>
<feature type="compositionally biased region" description="Pro residues" evidence="1">
    <location>
        <begin position="87"/>
        <end position="108"/>
    </location>
</feature>
<evidence type="ECO:0000313" key="4">
    <source>
        <dbReference type="Proteomes" id="UP000005087"/>
    </source>
</evidence>
<keyword evidence="2" id="KW-1133">Transmembrane helix</keyword>
<reference evidence="3 4" key="1">
    <citation type="submission" date="2011-09" db="EMBL/GenBank/DDBJ databases">
        <authorList>
            <consortium name="US DOE Joint Genome Institute (JGI-PGF)"/>
            <person name="Lucas S."/>
            <person name="Han J."/>
            <person name="Lapidus A."/>
            <person name="Cheng J.-F."/>
            <person name="Goodwin L."/>
            <person name="Pitluck S."/>
            <person name="Peters L."/>
            <person name="Land M.L."/>
            <person name="Hauser L."/>
            <person name="Brambilla E."/>
            <person name="Klenk H.-P."/>
            <person name="Woyke T.J."/>
        </authorList>
    </citation>
    <scope>NUCLEOTIDE SEQUENCE [LARGE SCALE GENOMIC DNA]</scope>
    <source>
        <strain evidence="3 4">K62</strain>
        <plasmid evidence="3 4">pSACGL01</plasmid>
    </source>
</reference>
<feature type="compositionally biased region" description="Basic residues" evidence="1">
    <location>
        <begin position="276"/>
        <end position="290"/>
    </location>
</feature>
<keyword evidence="2" id="KW-0472">Membrane</keyword>
<geneLocation type="plasmid" evidence="3 4">
    <name>pSACGL01</name>
</geneLocation>
<protein>
    <submittedName>
        <fullName evidence="3">Uncharacterized protein</fullName>
    </submittedName>
</protein>
<feature type="transmembrane region" description="Helical" evidence="2">
    <location>
        <begin position="120"/>
        <end position="141"/>
    </location>
</feature>
<accession>I1D8G3</accession>
<dbReference type="Proteomes" id="UP000005087">
    <property type="component" value="Plasmid pSACGL01"/>
</dbReference>
<dbReference type="AlphaFoldDB" id="I1D8G3"/>